<keyword evidence="4" id="KW-0332">GMP biosynthesis</keyword>
<dbReference type="CDD" id="cd04601">
    <property type="entry name" value="CBS_pair_IMPDH"/>
    <property type="match status" value="1"/>
</dbReference>
<sequence>MSNYYRKKIHTDKLITTFDDVLILPGFTDFTPSDVDLSSTLGSYQFNLPIISSAMDTVTEEAMAIEIALRGGLGVLHRNCSYERQLEMTRIVKRARSFVIDDEHIATIKPNESITRAKYVMSNYNISGLVVINEQKRVCGILTKRDIPFNESDLKNGSIKDFMTKDVVSIKPGVSREEALDTLYKHRIEKLPIIDDKGILRGLITKKDLAPEFPLASKDEEGHLLCGLALSPRFPEDTRSQELLKEIDKYIDIFFIDVADFYKKNDIEGTVKLMDFLESDFVLGNIGTYQAAEYLITKVDFTPERFIGLKVGMGSGSICTTSLQTGVGAPTLFATAHVADAIQDYNPGLSLIADGGFKNPGDLPKAFAAGADLIMSGHIFAGTDESPGFMDTIAGRKVKVYRGMGSEQARTSGYISDRYVEGSKMLTEGVSNYVPYVGDVSGVLATLKEGLANGMIYAGAKSINEMKKVPLGIVSVIGQRETAPHDLIGKF</sequence>
<evidence type="ECO:0000256" key="2">
    <source>
        <dbReference type="ARBA" id="ARBA00005502"/>
    </source>
</evidence>
<evidence type="ECO:0000256" key="9">
    <source>
        <dbReference type="ARBA" id="ARBA00023122"/>
    </source>
</evidence>
<dbReference type="InterPro" id="IPR046342">
    <property type="entry name" value="CBS_dom_sf"/>
</dbReference>
<dbReference type="EMBL" id="LAZR01018543">
    <property type="protein sequence ID" value="KKL96012.1"/>
    <property type="molecule type" value="Genomic_DNA"/>
</dbReference>
<keyword evidence="6" id="KW-0630">Potassium</keyword>
<dbReference type="SMART" id="SM01240">
    <property type="entry name" value="IMPDH"/>
    <property type="match status" value="1"/>
</dbReference>
<evidence type="ECO:0000259" key="11">
    <source>
        <dbReference type="PROSITE" id="PS51371"/>
    </source>
</evidence>
<evidence type="ECO:0000256" key="6">
    <source>
        <dbReference type="ARBA" id="ARBA00022958"/>
    </source>
</evidence>
<dbReference type="PIRSF" id="PIRSF000130">
    <property type="entry name" value="IMPDH"/>
    <property type="match status" value="1"/>
</dbReference>
<evidence type="ECO:0000313" key="12">
    <source>
        <dbReference type="EMBL" id="KKL96012.1"/>
    </source>
</evidence>
<dbReference type="InterPro" id="IPR000644">
    <property type="entry name" value="CBS_dom"/>
</dbReference>
<feature type="domain" description="CBS" evidence="11">
    <location>
        <begin position="163"/>
        <end position="220"/>
    </location>
</feature>
<evidence type="ECO:0000256" key="3">
    <source>
        <dbReference type="ARBA" id="ARBA00022723"/>
    </source>
</evidence>
<keyword evidence="7" id="KW-0560">Oxidoreductase</keyword>
<name>A0A0F9JA88_9ZZZZ</name>
<gene>
    <name evidence="12" type="ORF">LCGC14_1848760</name>
</gene>
<dbReference type="SUPFAM" id="SSF51412">
    <property type="entry name" value="Inosine monophosphate dehydrogenase (IMPDH)"/>
    <property type="match status" value="1"/>
</dbReference>
<dbReference type="SMART" id="SM00116">
    <property type="entry name" value="CBS"/>
    <property type="match status" value="2"/>
</dbReference>
<evidence type="ECO:0000256" key="10">
    <source>
        <dbReference type="ARBA" id="ARBA00048028"/>
    </source>
</evidence>
<dbReference type="Gene3D" id="3.20.20.70">
    <property type="entry name" value="Aldolase class I"/>
    <property type="match status" value="1"/>
</dbReference>
<feature type="domain" description="CBS" evidence="11">
    <location>
        <begin position="100"/>
        <end position="159"/>
    </location>
</feature>
<comment type="caution">
    <text evidence="12">The sequence shown here is derived from an EMBL/GenBank/DDBJ whole genome shotgun (WGS) entry which is preliminary data.</text>
</comment>
<evidence type="ECO:0000256" key="4">
    <source>
        <dbReference type="ARBA" id="ARBA00022749"/>
    </source>
</evidence>
<dbReference type="GO" id="GO:0003938">
    <property type="term" value="F:IMP dehydrogenase activity"/>
    <property type="evidence" value="ECO:0007669"/>
    <property type="project" value="UniProtKB-EC"/>
</dbReference>
<keyword evidence="9" id="KW-0129">CBS domain</keyword>
<evidence type="ECO:0000256" key="7">
    <source>
        <dbReference type="ARBA" id="ARBA00023002"/>
    </source>
</evidence>
<keyword evidence="5" id="KW-0658">Purine biosynthesis</keyword>
<dbReference type="PANTHER" id="PTHR11911:SF111">
    <property type="entry name" value="INOSINE-5'-MONOPHOSPHATE DEHYDROGENASE"/>
    <property type="match status" value="1"/>
</dbReference>
<reference evidence="12" key="1">
    <citation type="journal article" date="2015" name="Nature">
        <title>Complex archaea that bridge the gap between prokaryotes and eukaryotes.</title>
        <authorList>
            <person name="Spang A."/>
            <person name="Saw J.H."/>
            <person name="Jorgensen S.L."/>
            <person name="Zaremba-Niedzwiedzka K."/>
            <person name="Martijn J."/>
            <person name="Lind A.E."/>
            <person name="van Eijk R."/>
            <person name="Schleper C."/>
            <person name="Guy L."/>
            <person name="Ettema T.J."/>
        </authorList>
    </citation>
    <scope>NUCLEOTIDE SEQUENCE</scope>
</reference>
<keyword evidence="3" id="KW-0479">Metal-binding</keyword>
<comment type="catalytic activity">
    <reaction evidence="10">
        <text>IMP + NAD(+) + H2O = XMP + NADH + H(+)</text>
        <dbReference type="Rhea" id="RHEA:11708"/>
        <dbReference type="ChEBI" id="CHEBI:15377"/>
        <dbReference type="ChEBI" id="CHEBI:15378"/>
        <dbReference type="ChEBI" id="CHEBI:57464"/>
        <dbReference type="ChEBI" id="CHEBI:57540"/>
        <dbReference type="ChEBI" id="CHEBI:57945"/>
        <dbReference type="ChEBI" id="CHEBI:58053"/>
        <dbReference type="EC" id="1.1.1.205"/>
    </reaction>
</comment>
<dbReference type="SUPFAM" id="SSF54631">
    <property type="entry name" value="CBS-domain pair"/>
    <property type="match status" value="1"/>
</dbReference>
<dbReference type="AlphaFoldDB" id="A0A0F9JA88"/>
<accession>A0A0F9JA88</accession>
<dbReference type="InterPro" id="IPR015875">
    <property type="entry name" value="IMP_DH/GMP_Rdtase_CS"/>
</dbReference>
<evidence type="ECO:0000256" key="5">
    <source>
        <dbReference type="ARBA" id="ARBA00022755"/>
    </source>
</evidence>
<dbReference type="InterPro" id="IPR013785">
    <property type="entry name" value="Aldolase_TIM"/>
</dbReference>
<dbReference type="GO" id="GO:0006177">
    <property type="term" value="P:GMP biosynthetic process"/>
    <property type="evidence" value="ECO:0007669"/>
    <property type="project" value="UniProtKB-KW"/>
</dbReference>
<dbReference type="GO" id="GO:0046872">
    <property type="term" value="F:metal ion binding"/>
    <property type="evidence" value="ECO:0007669"/>
    <property type="project" value="UniProtKB-KW"/>
</dbReference>
<keyword evidence="8" id="KW-0520">NAD</keyword>
<dbReference type="CDD" id="cd00381">
    <property type="entry name" value="IMPDH"/>
    <property type="match status" value="1"/>
</dbReference>
<dbReference type="PROSITE" id="PS00487">
    <property type="entry name" value="IMP_DH_GMP_RED"/>
    <property type="match status" value="1"/>
</dbReference>
<evidence type="ECO:0000256" key="8">
    <source>
        <dbReference type="ARBA" id="ARBA00023027"/>
    </source>
</evidence>
<comment type="similarity">
    <text evidence="2">Belongs to the IMPDH/GMPR family.</text>
</comment>
<protein>
    <recommendedName>
        <fullName evidence="11">CBS domain-containing protein</fullName>
    </recommendedName>
</protein>
<dbReference type="GO" id="GO:0006183">
    <property type="term" value="P:GTP biosynthetic process"/>
    <property type="evidence" value="ECO:0007669"/>
    <property type="project" value="TreeGrafter"/>
</dbReference>
<dbReference type="InterPro" id="IPR005990">
    <property type="entry name" value="IMP_DH"/>
</dbReference>
<dbReference type="Pfam" id="PF00571">
    <property type="entry name" value="CBS"/>
    <property type="match status" value="2"/>
</dbReference>
<dbReference type="PANTHER" id="PTHR11911">
    <property type="entry name" value="INOSINE-5-MONOPHOSPHATE DEHYDROGENASE RELATED"/>
    <property type="match status" value="1"/>
</dbReference>
<dbReference type="PROSITE" id="PS51371">
    <property type="entry name" value="CBS"/>
    <property type="match status" value="2"/>
</dbReference>
<dbReference type="Pfam" id="PF00478">
    <property type="entry name" value="IMPDH"/>
    <property type="match status" value="1"/>
</dbReference>
<dbReference type="InterPro" id="IPR001093">
    <property type="entry name" value="IMP_DH_GMPRt"/>
</dbReference>
<proteinExistence type="inferred from homology"/>
<evidence type="ECO:0000256" key="1">
    <source>
        <dbReference type="ARBA" id="ARBA00001958"/>
    </source>
</evidence>
<organism evidence="12">
    <name type="scientific">marine sediment metagenome</name>
    <dbReference type="NCBI Taxonomy" id="412755"/>
    <lineage>
        <taxon>unclassified sequences</taxon>
        <taxon>metagenomes</taxon>
        <taxon>ecological metagenomes</taxon>
    </lineage>
</organism>
<comment type="cofactor">
    <cofactor evidence="1">
        <name>K(+)</name>
        <dbReference type="ChEBI" id="CHEBI:29103"/>
    </cofactor>
</comment>
<dbReference type="FunFam" id="3.20.20.70:FF:000424">
    <property type="entry name" value="Inosine-5'-monophosphate dehydrogenase 2"/>
    <property type="match status" value="1"/>
</dbReference>